<dbReference type="AlphaFoldDB" id="W4JNM6"/>
<feature type="non-terminal residue" evidence="1">
    <location>
        <position position="1"/>
    </location>
</feature>
<evidence type="ECO:0000313" key="2">
    <source>
        <dbReference type="Proteomes" id="UP000030671"/>
    </source>
</evidence>
<dbReference type="Proteomes" id="UP000030671">
    <property type="component" value="Unassembled WGS sequence"/>
</dbReference>
<dbReference type="OrthoDB" id="95118at2759"/>
<gene>
    <name evidence="1" type="ORF">HETIRDRAFT_330764</name>
</gene>
<reference evidence="1 2" key="1">
    <citation type="journal article" date="2012" name="New Phytol.">
        <title>Insight into trade-off between wood decay and parasitism from the genome of a fungal forest pathogen.</title>
        <authorList>
            <person name="Olson A."/>
            <person name="Aerts A."/>
            <person name="Asiegbu F."/>
            <person name="Belbahri L."/>
            <person name="Bouzid O."/>
            <person name="Broberg A."/>
            <person name="Canback B."/>
            <person name="Coutinho P.M."/>
            <person name="Cullen D."/>
            <person name="Dalman K."/>
            <person name="Deflorio G."/>
            <person name="van Diepen L.T."/>
            <person name="Dunand C."/>
            <person name="Duplessis S."/>
            <person name="Durling M."/>
            <person name="Gonthier P."/>
            <person name="Grimwood J."/>
            <person name="Fossdal C.G."/>
            <person name="Hansson D."/>
            <person name="Henrissat B."/>
            <person name="Hietala A."/>
            <person name="Himmelstrand K."/>
            <person name="Hoffmeister D."/>
            <person name="Hogberg N."/>
            <person name="James T.Y."/>
            <person name="Karlsson M."/>
            <person name="Kohler A."/>
            <person name="Kues U."/>
            <person name="Lee Y.H."/>
            <person name="Lin Y.C."/>
            <person name="Lind M."/>
            <person name="Lindquist E."/>
            <person name="Lombard V."/>
            <person name="Lucas S."/>
            <person name="Lunden K."/>
            <person name="Morin E."/>
            <person name="Murat C."/>
            <person name="Park J."/>
            <person name="Raffaello T."/>
            <person name="Rouze P."/>
            <person name="Salamov A."/>
            <person name="Schmutz J."/>
            <person name="Solheim H."/>
            <person name="Stahlberg J."/>
            <person name="Velez H."/>
            <person name="de Vries R.P."/>
            <person name="Wiebenga A."/>
            <person name="Woodward S."/>
            <person name="Yakovlev I."/>
            <person name="Garbelotto M."/>
            <person name="Martin F."/>
            <person name="Grigoriev I.V."/>
            <person name="Stenlid J."/>
        </authorList>
    </citation>
    <scope>NUCLEOTIDE SEQUENCE [LARGE SCALE GENOMIC DNA]</scope>
    <source>
        <strain evidence="1 2">TC 32-1</strain>
    </source>
</reference>
<name>W4JNM6_HETIT</name>
<proteinExistence type="predicted"/>
<accession>W4JNM6</accession>
<dbReference type="InParanoid" id="W4JNM6"/>
<dbReference type="EMBL" id="KI925466">
    <property type="protein sequence ID" value="ETW75162.1"/>
    <property type="molecule type" value="Genomic_DNA"/>
</dbReference>
<keyword evidence="2" id="KW-1185">Reference proteome</keyword>
<protein>
    <submittedName>
        <fullName evidence="1">Uncharacterized protein</fullName>
    </submittedName>
</protein>
<organism evidence="1 2">
    <name type="scientific">Heterobasidion irregulare (strain TC 32-1)</name>
    <dbReference type="NCBI Taxonomy" id="747525"/>
    <lineage>
        <taxon>Eukaryota</taxon>
        <taxon>Fungi</taxon>
        <taxon>Dikarya</taxon>
        <taxon>Basidiomycota</taxon>
        <taxon>Agaricomycotina</taxon>
        <taxon>Agaricomycetes</taxon>
        <taxon>Russulales</taxon>
        <taxon>Bondarzewiaceae</taxon>
        <taxon>Heterobasidion</taxon>
        <taxon>Heterobasidion annosum species complex</taxon>
    </lineage>
</organism>
<sequence>RSSGCTYSRWCAIGKVINVDRSTIIDRLGYAARGHSADRPLQRKDLLVQMAVTCIQVPGCMSLLPWPS</sequence>
<dbReference type="RefSeq" id="XP_009552607.1">
    <property type="nucleotide sequence ID" value="XM_009554312.1"/>
</dbReference>
<evidence type="ECO:0000313" key="1">
    <source>
        <dbReference type="EMBL" id="ETW75162.1"/>
    </source>
</evidence>
<dbReference type="HOGENOM" id="CLU_2800933_0_0_1"/>
<dbReference type="KEGG" id="hir:HETIRDRAFT_330764"/>
<dbReference type="GeneID" id="20671613"/>